<dbReference type="Proteomes" id="UP000243073">
    <property type="component" value="Unassembled WGS sequence"/>
</dbReference>
<dbReference type="SUPFAM" id="SSF47384">
    <property type="entry name" value="Homodimeric domain of signal transducing histidine kinase"/>
    <property type="match status" value="1"/>
</dbReference>
<dbReference type="InterPro" id="IPR003594">
    <property type="entry name" value="HATPase_dom"/>
</dbReference>
<reference evidence="6 7" key="1">
    <citation type="submission" date="2016-07" db="EMBL/GenBank/DDBJ databases">
        <title>Draft Genome Sequence of Oceanisphaera psychrotolerans, isolated from coastal sediment samples.</title>
        <authorList>
            <person name="Zhuo S."/>
            <person name="Ruan Z."/>
        </authorList>
    </citation>
    <scope>NUCLEOTIDE SEQUENCE [LARGE SCALE GENOMIC DNA]</scope>
    <source>
        <strain evidence="6 7">LAM-WHM-ZC</strain>
    </source>
</reference>
<feature type="domain" description="Histidine kinase" evidence="5">
    <location>
        <begin position="428"/>
        <end position="614"/>
    </location>
</feature>
<dbReference type="InterPro" id="IPR036097">
    <property type="entry name" value="HisK_dim/P_sf"/>
</dbReference>
<feature type="transmembrane region" description="Helical" evidence="4">
    <location>
        <begin position="371"/>
        <end position="391"/>
    </location>
</feature>
<dbReference type="InterPro" id="IPR036890">
    <property type="entry name" value="HATPase_C_sf"/>
</dbReference>
<dbReference type="PANTHER" id="PTHR43547">
    <property type="entry name" value="TWO-COMPONENT HISTIDINE KINASE"/>
    <property type="match status" value="1"/>
</dbReference>
<dbReference type="CDD" id="cd00075">
    <property type="entry name" value="HATPase"/>
    <property type="match status" value="1"/>
</dbReference>
<dbReference type="InterPro" id="IPR005467">
    <property type="entry name" value="His_kinase_dom"/>
</dbReference>
<feature type="transmembrane region" description="Helical" evidence="4">
    <location>
        <begin position="194"/>
        <end position="213"/>
    </location>
</feature>
<accession>A0A1J4QHV3</accession>
<dbReference type="STRING" id="1414654.BFR47_11400"/>
<keyword evidence="3" id="KW-0597">Phosphoprotein</keyword>
<organism evidence="6 7">
    <name type="scientific">Oceanisphaera psychrotolerans</name>
    <dbReference type="NCBI Taxonomy" id="1414654"/>
    <lineage>
        <taxon>Bacteria</taxon>
        <taxon>Pseudomonadati</taxon>
        <taxon>Pseudomonadota</taxon>
        <taxon>Gammaproteobacteria</taxon>
        <taxon>Aeromonadales</taxon>
        <taxon>Aeromonadaceae</taxon>
        <taxon>Oceanisphaera</taxon>
    </lineage>
</organism>
<name>A0A1J4QHV3_9GAMM</name>
<keyword evidence="4" id="KW-0472">Membrane</keyword>
<dbReference type="PROSITE" id="PS50109">
    <property type="entry name" value="HIS_KIN"/>
    <property type="match status" value="1"/>
</dbReference>
<dbReference type="RefSeq" id="WP_071471833.1">
    <property type="nucleotide sequence ID" value="NZ_MDKE01000009.1"/>
</dbReference>
<evidence type="ECO:0000256" key="4">
    <source>
        <dbReference type="SAM" id="Phobius"/>
    </source>
</evidence>
<evidence type="ECO:0000256" key="1">
    <source>
        <dbReference type="ARBA" id="ARBA00000085"/>
    </source>
</evidence>
<feature type="transmembrane region" description="Helical" evidence="4">
    <location>
        <begin position="12"/>
        <end position="32"/>
    </location>
</feature>
<feature type="transmembrane region" description="Helical" evidence="4">
    <location>
        <begin position="343"/>
        <end position="365"/>
    </location>
</feature>
<dbReference type="Gene3D" id="1.10.287.130">
    <property type="match status" value="1"/>
</dbReference>
<sequence length="617" mass="69672">MPIISNVIERLLSARLFLIMGVISLFYCHLALAEAPGHAEPRYRIERLQVSEIGEENRRWAFIRRLPRAEIALPWSGGFTPRPDFFLLTLTTERDDEHLILEVSPTFLEKVTLQPLSGGALVNYSSDAQLRGLAAPPSDGGNDFRYPVFDLSMTERGEHYFLLTLDSRSSRALKLSFYPADDYSHKEIRSATGFMFFYGTLSMLALMTLFTGIAIKEKIYLIYSCYVIASTGIHFIAQGWAKSMNMSFGPVSQLDMMVLMMCLTLMTGVELIRITNFQLHYPTLWKWTRGLCWLIAIVSVCLLCLGHYAFVSASLQLVFLFLMVYITTMATIMSIKGEKAARLYLVAFLIHNTSTILAILRSFGILPVNDITLFSINFTIIIHALFIYLAITNKIYTLKLNSERLAQTELKLNFEVRIRELQGRFFKLLTHDFRTPISIICNELENTAPCQSRSMESVRKNATRLEQMIDQYIDTSFHLDLAKKEAAPTDIGSLLERVVSNFQFTCHDHDIRVASSSPQEWNINAGMLEIIIGNLISNVIRHSPGGTRCQIEYWTGNDRLYLGVNDNGPAIGNLKKGVGLTLTWEAVESLDGSISFSSCHQQGNLFILSFPATMASE</sequence>
<evidence type="ECO:0000313" key="7">
    <source>
        <dbReference type="Proteomes" id="UP000243073"/>
    </source>
</evidence>
<dbReference type="CDD" id="cd00082">
    <property type="entry name" value="HisKA"/>
    <property type="match status" value="1"/>
</dbReference>
<dbReference type="EC" id="2.7.13.3" evidence="2"/>
<feature type="transmembrane region" description="Helical" evidence="4">
    <location>
        <begin position="317"/>
        <end position="336"/>
    </location>
</feature>
<feature type="transmembrane region" description="Helical" evidence="4">
    <location>
        <begin position="220"/>
        <end position="237"/>
    </location>
</feature>
<feature type="transmembrane region" description="Helical" evidence="4">
    <location>
        <begin position="291"/>
        <end position="311"/>
    </location>
</feature>
<dbReference type="AlphaFoldDB" id="A0A1J4QHV3"/>
<dbReference type="PANTHER" id="PTHR43547:SF2">
    <property type="entry name" value="HYBRID SIGNAL TRANSDUCTION HISTIDINE KINASE C"/>
    <property type="match status" value="1"/>
</dbReference>
<keyword evidence="4" id="KW-0812">Transmembrane</keyword>
<evidence type="ECO:0000313" key="6">
    <source>
        <dbReference type="EMBL" id="OIN12767.1"/>
    </source>
</evidence>
<dbReference type="Gene3D" id="3.30.565.10">
    <property type="entry name" value="Histidine kinase-like ATPase, C-terminal domain"/>
    <property type="match status" value="1"/>
</dbReference>
<dbReference type="OrthoDB" id="6735159at2"/>
<dbReference type="Pfam" id="PF07695">
    <property type="entry name" value="7TMR-DISM_7TM"/>
    <property type="match status" value="1"/>
</dbReference>
<protein>
    <recommendedName>
        <fullName evidence="2">histidine kinase</fullName>
        <ecNumber evidence="2">2.7.13.3</ecNumber>
    </recommendedName>
</protein>
<feature type="transmembrane region" description="Helical" evidence="4">
    <location>
        <begin position="257"/>
        <end position="279"/>
    </location>
</feature>
<dbReference type="Pfam" id="PF02518">
    <property type="entry name" value="HATPase_c"/>
    <property type="match status" value="1"/>
</dbReference>
<gene>
    <name evidence="6" type="ORF">BFR47_11400</name>
</gene>
<dbReference type="InterPro" id="IPR011623">
    <property type="entry name" value="7TMR_DISM_rcpt_extracell_dom1"/>
</dbReference>
<evidence type="ECO:0000256" key="3">
    <source>
        <dbReference type="ARBA" id="ARBA00022553"/>
    </source>
</evidence>
<dbReference type="GO" id="GO:0000155">
    <property type="term" value="F:phosphorelay sensor kinase activity"/>
    <property type="evidence" value="ECO:0007669"/>
    <property type="project" value="InterPro"/>
</dbReference>
<proteinExistence type="predicted"/>
<dbReference type="InterPro" id="IPR003661">
    <property type="entry name" value="HisK_dim/P_dom"/>
</dbReference>
<dbReference type="EMBL" id="MDKE01000009">
    <property type="protein sequence ID" value="OIN12767.1"/>
    <property type="molecule type" value="Genomic_DNA"/>
</dbReference>
<comment type="caution">
    <text evidence="6">The sequence shown here is derived from an EMBL/GenBank/DDBJ whole genome shotgun (WGS) entry which is preliminary data.</text>
</comment>
<evidence type="ECO:0000256" key="2">
    <source>
        <dbReference type="ARBA" id="ARBA00012438"/>
    </source>
</evidence>
<comment type="catalytic activity">
    <reaction evidence="1">
        <text>ATP + protein L-histidine = ADP + protein N-phospho-L-histidine.</text>
        <dbReference type="EC" id="2.7.13.3"/>
    </reaction>
</comment>
<keyword evidence="4" id="KW-1133">Transmembrane helix</keyword>
<keyword evidence="7" id="KW-1185">Reference proteome</keyword>
<evidence type="ECO:0000259" key="5">
    <source>
        <dbReference type="PROSITE" id="PS50109"/>
    </source>
</evidence>
<dbReference type="SUPFAM" id="SSF55874">
    <property type="entry name" value="ATPase domain of HSP90 chaperone/DNA topoisomerase II/histidine kinase"/>
    <property type="match status" value="1"/>
</dbReference>